<evidence type="ECO:0000256" key="2">
    <source>
        <dbReference type="ARBA" id="ARBA00022448"/>
    </source>
</evidence>
<evidence type="ECO:0000313" key="15">
    <source>
        <dbReference type="EMBL" id="SFJ40977.1"/>
    </source>
</evidence>
<keyword evidence="7" id="KW-0406">Ion transport</keyword>
<evidence type="ECO:0000256" key="1">
    <source>
        <dbReference type="ARBA" id="ARBA00004202"/>
    </source>
</evidence>
<comment type="subcellular location">
    <subcellularLocation>
        <location evidence="1">Cell membrane</location>
        <topology evidence="1">Peripheral membrane protein</topology>
    </subcellularLocation>
</comment>
<proteinExistence type="predicted"/>
<evidence type="ECO:0000256" key="8">
    <source>
        <dbReference type="ARBA" id="ARBA00023136"/>
    </source>
</evidence>
<gene>
    <name evidence="15" type="ORF">SAMN05443661_12739</name>
</gene>
<dbReference type="SUPFAM" id="SSF52540">
    <property type="entry name" value="P-loop containing nucleoside triphosphate hydrolases"/>
    <property type="match status" value="2"/>
</dbReference>
<dbReference type="GO" id="GO:0016887">
    <property type="term" value="F:ATP hydrolysis activity"/>
    <property type="evidence" value="ECO:0007669"/>
    <property type="project" value="InterPro"/>
</dbReference>
<dbReference type="GO" id="GO:0015833">
    <property type="term" value="P:peptide transport"/>
    <property type="evidence" value="ECO:0007669"/>
    <property type="project" value="InterPro"/>
</dbReference>
<dbReference type="PROSITE" id="PS00211">
    <property type="entry name" value="ABC_TRANSPORTER_1"/>
    <property type="match status" value="1"/>
</dbReference>
<dbReference type="AlphaFoldDB" id="A0A1I3R6K0"/>
<feature type="domain" description="ABC transporter" evidence="14">
    <location>
        <begin position="3"/>
        <end position="269"/>
    </location>
</feature>
<dbReference type="Pfam" id="PF00005">
    <property type="entry name" value="ABC_tran"/>
    <property type="match status" value="2"/>
</dbReference>
<dbReference type="PROSITE" id="PS50893">
    <property type="entry name" value="ABC_TRANSPORTER_2"/>
    <property type="match status" value="2"/>
</dbReference>
<dbReference type="PANTHER" id="PTHR43297">
    <property type="entry name" value="OLIGOPEPTIDE TRANSPORT ATP-BINDING PROTEIN APPD"/>
    <property type="match status" value="1"/>
</dbReference>
<dbReference type="InterPro" id="IPR003593">
    <property type="entry name" value="AAA+_ATPase"/>
</dbReference>
<keyword evidence="5 15" id="KW-0067">ATP-binding</keyword>
<dbReference type="InterPro" id="IPR013563">
    <property type="entry name" value="Oligopep_ABC_C"/>
</dbReference>
<keyword evidence="8" id="KW-0472">Membrane</keyword>
<dbReference type="FunFam" id="3.40.50.300:FF:000016">
    <property type="entry name" value="Oligopeptide ABC transporter ATP-binding component"/>
    <property type="match status" value="1"/>
</dbReference>
<organism evidence="15 16">
    <name type="scientific">Natronobacterium gregoryi</name>
    <dbReference type="NCBI Taxonomy" id="44930"/>
    <lineage>
        <taxon>Archaea</taxon>
        <taxon>Methanobacteriati</taxon>
        <taxon>Methanobacteriota</taxon>
        <taxon>Stenosarchaea group</taxon>
        <taxon>Halobacteria</taxon>
        <taxon>Halobacteriales</taxon>
        <taxon>Natrialbaceae</taxon>
        <taxon>Natronobacterium</taxon>
    </lineage>
</organism>
<dbReference type="SMART" id="SM00382">
    <property type="entry name" value="AAA"/>
    <property type="match status" value="2"/>
</dbReference>
<dbReference type="EC" id="7.2.2.11" evidence="10"/>
<accession>A0A1I3R6K0</accession>
<feature type="region of interest" description="Disordered" evidence="13">
    <location>
        <begin position="272"/>
        <end position="296"/>
    </location>
</feature>
<dbReference type="Pfam" id="PF08352">
    <property type="entry name" value="oligo_HPY"/>
    <property type="match status" value="2"/>
</dbReference>
<dbReference type="Gene3D" id="3.40.50.300">
    <property type="entry name" value="P-loop containing nucleotide triphosphate hydrolases"/>
    <property type="match status" value="2"/>
</dbReference>
<dbReference type="InterPro" id="IPR050388">
    <property type="entry name" value="ABC_Ni/Peptide_Import"/>
</dbReference>
<dbReference type="NCBIfam" id="NF007739">
    <property type="entry name" value="PRK10419.1"/>
    <property type="match status" value="2"/>
</dbReference>
<dbReference type="NCBIfam" id="TIGR01727">
    <property type="entry name" value="oligo_HPY"/>
    <property type="match status" value="2"/>
</dbReference>
<evidence type="ECO:0000313" key="16">
    <source>
        <dbReference type="Proteomes" id="UP000182829"/>
    </source>
</evidence>
<dbReference type="CDD" id="cd03257">
    <property type="entry name" value="ABC_NikE_OppD_transporters"/>
    <property type="match status" value="2"/>
</dbReference>
<dbReference type="NCBIfam" id="NF008453">
    <property type="entry name" value="PRK11308.1"/>
    <property type="match status" value="2"/>
</dbReference>
<comment type="catalytic activity">
    <reaction evidence="12">
        <text>Ni(2+)(out) + ATP + H2O = Ni(2+)(in) + ADP + phosphate + H(+)</text>
        <dbReference type="Rhea" id="RHEA:15557"/>
        <dbReference type="ChEBI" id="CHEBI:15377"/>
        <dbReference type="ChEBI" id="CHEBI:15378"/>
        <dbReference type="ChEBI" id="CHEBI:30616"/>
        <dbReference type="ChEBI" id="CHEBI:43474"/>
        <dbReference type="ChEBI" id="CHEBI:49786"/>
        <dbReference type="ChEBI" id="CHEBI:456216"/>
        <dbReference type="EC" id="7.2.2.11"/>
    </reaction>
    <physiologicalReaction direction="left-to-right" evidence="12">
        <dbReference type="Rhea" id="RHEA:15558"/>
    </physiologicalReaction>
</comment>
<evidence type="ECO:0000256" key="3">
    <source>
        <dbReference type="ARBA" id="ARBA00022475"/>
    </source>
</evidence>
<dbReference type="InterPro" id="IPR027417">
    <property type="entry name" value="P-loop_NTPase"/>
</dbReference>
<feature type="compositionally biased region" description="Polar residues" evidence="13">
    <location>
        <begin position="360"/>
        <end position="374"/>
    </location>
</feature>
<dbReference type="OrthoDB" id="18209at2157"/>
<keyword evidence="2" id="KW-0813">Transport</keyword>
<evidence type="ECO:0000256" key="10">
    <source>
        <dbReference type="ARBA" id="ARBA00039098"/>
    </source>
</evidence>
<comment type="subunit">
    <text evidence="9">The complex is composed of two ATP-binding proteins (NikD and NikE), two transmembrane proteins (NikB and NikC) and a solute-binding protein (NikA).</text>
</comment>
<name>A0A1I3R6K0_9EURY</name>
<feature type="domain" description="ABC transporter" evidence="14">
    <location>
        <begin position="397"/>
        <end position="648"/>
    </location>
</feature>
<evidence type="ECO:0000256" key="5">
    <source>
        <dbReference type="ARBA" id="ARBA00022840"/>
    </source>
</evidence>
<keyword evidence="4" id="KW-0547">Nucleotide-binding</keyword>
<dbReference type="GeneID" id="14209260"/>
<evidence type="ECO:0000256" key="12">
    <source>
        <dbReference type="ARBA" id="ARBA00048610"/>
    </source>
</evidence>
<dbReference type="Proteomes" id="UP000182829">
    <property type="component" value="Unassembled WGS sequence"/>
</dbReference>
<dbReference type="OMA" id="RIAVMCK"/>
<dbReference type="EMBL" id="FORO01000027">
    <property type="protein sequence ID" value="SFJ40977.1"/>
    <property type="molecule type" value="Genomic_DNA"/>
</dbReference>
<sequence>MRLNVSDLHVRFRTRSGPVHAVNGASFTVDAGEIVGLVGESGCGKSTTARSITRLEGPGEIVRGSLEFGGTDLTVADEHTLRRLRGRELAMVFQNPETTLNPTYTVGEQIAEALRVHRDPDDQPFFRELFAGVTSRIGSNRTRNRVLELMDEVGIPSPDARIDDYPHQFSGGLCQRAMLAIALARRPSLLVADEPTTALDTTTQAAILERLSTLNDEYGMGILLISHDLGIVSQLCDRTIVMYDGVVVESGPTEQLLSNPAHPYTKALLDCRPSRSEPGETLPTVGGSPPGDSPPAGCRFVERCPFARDSCRDDGQNAVSLPSGRVVRCDVPAARDADLESVGTATEYDCPEPTVEDDPSTTANGMATDSSTGPDTPRRRPSTSATDDETDRVEPVLELESVTKSFRTADGVLDRVLGTDEQLPAVSDVSLELRRGETLGLVGESGCGKSTLARVIAGLESPTDGTVSLHGEPVGDVDSRRTDQLSEVGVVFQNPGTSFDPRLTVGESLAEPLLEAGWEATRRKRRIEELLSLVELPLEYADRYPGQLSKGQLQRVGIARALALEPAILLLDEPTGALDVSVQATVLNVLARLQADLDLTYLFVSHDLEVVRHVADRVATMYLGQLLEIGPASRILSQPAHPYTAALLAAIPDSAPAAGTEELAGEPPSPTDPPTGCTFHPRCPLATEECKRHTPAREPVGNGYSRCHLADKLADGCSEND</sequence>
<dbReference type="GO" id="GO:0005524">
    <property type="term" value="F:ATP binding"/>
    <property type="evidence" value="ECO:0007669"/>
    <property type="project" value="UniProtKB-KW"/>
</dbReference>
<evidence type="ECO:0000259" key="14">
    <source>
        <dbReference type="PROSITE" id="PS50893"/>
    </source>
</evidence>
<protein>
    <recommendedName>
        <fullName evidence="11">Nickel import system ATP-binding protein NikD</fullName>
        <ecNumber evidence="10">7.2.2.11</ecNumber>
    </recommendedName>
</protein>
<keyword evidence="3" id="KW-1003">Cell membrane</keyword>
<evidence type="ECO:0000256" key="6">
    <source>
        <dbReference type="ARBA" id="ARBA00022967"/>
    </source>
</evidence>
<evidence type="ECO:0000256" key="4">
    <source>
        <dbReference type="ARBA" id="ARBA00022741"/>
    </source>
</evidence>
<evidence type="ECO:0000256" key="13">
    <source>
        <dbReference type="SAM" id="MobiDB-lite"/>
    </source>
</evidence>
<dbReference type="PANTHER" id="PTHR43297:SF13">
    <property type="entry name" value="NICKEL ABC TRANSPORTER, ATP-BINDING PROTEIN"/>
    <property type="match status" value="1"/>
</dbReference>
<keyword evidence="6" id="KW-1278">Translocase</keyword>
<dbReference type="RefSeq" id="WP_005576981.1">
    <property type="nucleotide sequence ID" value="NZ_FORO01000027.1"/>
</dbReference>
<dbReference type="GO" id="GO:0015413">
    <property type="term" value="F:ABC-type nickel transporter activity"/>
    <property type="evidence" value="ECO:0007669"/>
    <property type="project" value="UniProtKB-EC"/>
</dbReference>
<feature type="region of interest" description="Disordered" evidence="13">
    <location>
        <begin position="340"/>
        <end position="392"/>
    </location>
</feature>
<dbReference type="GO" id="GO:0005886">
    <property type="term" value="C:plasma membrane"/>
    <property type="evidence" value="ECO:0007669"/>
    <property type="project" value="UniProtKB-SubCell"/>
</dbReference>
<evidence type="ECO:0000256" key="7">
    <source>
        <dbReference type="ARBA" id="ARBA00023065"/>
    </source>
</evidence>
<reference evidence="15 16" key="1">
    <citation type="submission" date="2016-10" db="EMBL/GenBank/DDBJ databases">
        <authorList>
            <person name="de Groot N.N."/>
        </authorList>
    </citation>
    <scope>NUCLEOTIDE SEQUENCE [LARGE SCALE GENOMIC DNA]</scope>
    <source>
        <strain evidence="15 16">SP2</strain>
    </source>
</reference>
<feature type="region of interest" description="Disordered" evidence="13">
    <location>
        <begin position="658"/>
        <end position="680"/>
    </location>
</feature>
<evidence type="ECO:0000256" key="11">
    <source>
        <dbReference type="ARBA" id="ARBA00044143"/>
    </source>
</evidence>
<evidence type="ECO:0000256" key="9">
    <source>
        <dbReference type="ARBA" id="ARBA00038669"/>
    </source>
</evidence>
<dbReference type="InterPro" id="IPR017871">
    <property type="entry name" value="ABC_transporter-like_CS"/>
</dbReference>
<dbReference type="InterPro" id="IPR003439">
    <property type="entry name" value="ABC_transporter-like_ATP-bd"/>
</dbReference>